<evidence type="ECO:0000313" key="16">
    <source>
        <dbReference type="Proteomes" id="UP000034166"/>
    </source>
</evidence>
<protein>
    <recommendedName>
        <fullName evidence="12">Cardiolipin synthase</fullName>
        <ecNumber evidence="12">2.7.8.-</ecNumber>
    </recommendedName>
</protein>
<evidence type="ECO:0000259" key="14">
    <source>
        <dbReference type="PROSITE" id="PS50035"/>
    </source>
</evidence>
<evidence type="ECO:0000256" key="7">
    <source>
        <dbReference type="ARBA" id="ARBA00022989"/>
    </source>
</evidence>
<evidence type="ECO:0000256" key="3">
    <source>
        <dbReference type="ARBA" id="ARBA00022516"/>
    </source>
</evidence>
<keyword evidence="8" id="KW-0443">Lipid metabolism</keyword>
<evidence type="ECO:0000256" key="13">
    <source>
        <dbReference type="SAM" id="Phobius"/>
    </source>
</evidence>
<dbReference type="NCBIfam" id="TIGR04265">
    <property type="entry name" value="bac_cardiolipin"/>
    <property type="match status" value="1"/>
</dbReference>
<dbReference type="Proteomes" id="UP000034166">
    <property type="component" value="Unassembled WGS sequence"/>
</dbReference>
<dbReference type="EMBL" id="LAYY01000010">
    <property type="protein sequence ID" value="KKK37985.1"/>
    <property type="molecule type" value="Genomic_DNA"/>
</dbReference>
<evidence type="ECO:0000313" key="15">
    <source>
        <dbReference type="EMBL" id="KKK37985.1"/>
    </source>
</evidence>
<keyword evidence="5 13" id="KW-0812">Transmembrane</keyword>
<dbReference type="InterPro" id="IPR022924">
    <property type="entry name" value="Cardiolipin_synthase"/>
</dbReference>
<dbReference type="EC" id="2.7.8.-" evidence="12"/>
<dbReference type="GO" id="GO:0008808">
    <property type="term" value="F:cardiolipin synthase activity"/>
    <property type="evidence" value="ECO:0007669"/>
    <property type="project" value="UniProtKB-UniRule"/>
</dbReference>
<evidence type="ECO:0000256" key="10">
    <source>
        <dbReference type="ARBA" id="ARBA00023209"/>
    </source>
</evidence>
<name>A0A0M2SZF7_9BACI</name>
<accession>A0A0M2SZF7</accession>
<keyword evidence="3" id="KW-0444">Lipid biosynthesis</keyword>
<evidence type="ECO:0000256" key="1">
    <source>
        <dbReference type="ARBA" id="ARBA00004236"/>
    </source>
</evidence>
<dbReference type="CDD" id="cd09112">
    <property type="entry name" value="PLDc_CLS_2"/>
    <property type="match status" value="1"/>
</dbReference>
<keyword evidence="6" id="KW-0677">Repeat</keyword>
<dbReference type="AlphaFoldDB" id="A0A0M2SZF7"/>
<keyword evidence="10" id="KW-0594">Phospholipid biosynthesis</keyword>
<dbReference type="PANTHER" id="PTHR21248">
    <property type="entry name" value="CARDIOLIPIN SYNTHASE"/>
    <property type="match status" value="1"/>
</dbReference>
<evidence type="ECO:0000256" key="6">
    <source>
        <dbReference type="ARBA" id="ARBA00022737"/>
    </source>
</evidence>
<reference evidence="15 16" key="1">
    <citation type="submission" date="2015-04" db="EMBL/GenBank/DDBJ databases">
        <title>Taxonomic description and genome sequence of Bacillus campisalis sp. nov., a novel member of the genus Bacillus isolated from solar saltern.</title>
        <authorList>
            <person name="Mathan Kumar R."/>
            <person name="Kaur G."/>
            <person name="Kumar A."/>
            <person name="Singh N.K."/>
            <person name="Kaur N."/>
            <person name="Kumar N."/>
            <person name="Mayilraj S."/>
        </authorList>
    </citation>
    <scope>NUCLEOTIDE SEQUENCE [LARGE SCALE GENOMIC DNA]</scope>
    <source>
        <strain evidence="15 16">SA2-6</strain>
    </source>
</reference>
<evidence type="ECO:0000256" key="8">
    <source>
        <dbReference type="ARBA" id="ARBA00023098"/>
    </source>
</evidence>
<keyword evidence="2" id="KW-1003">Cell membrane</keyword>
<proteinExistence type="predicted"/>
<dbReference type="PATRIC" id="fig|1408103.3.peg.2456"/>
<evidence type="ECO:0000256" key="12">
    <source>
        <dbReference type="NCBIfam" id="TIGR04265"/>
    </source>
</evidence>
<evidence type="ECO:0000256" key="9">
    <source>
        <dbReference type="ARBA" id="ARBA00023136"/>
    </source>
</evidence>
<keyword evidence="9 13" id="KW-0472">Membrane</keyword>
<dbReference type="SMART" id="SM00155">
    <property type="entry name" value="PLDc"/>
    <property type="match status" value="2"/>
</dbReference>
<dbReference type="SUPFAM" id="SSF56024">
    <property type="entry name" value="Phospholipase D/nuclease"/>
    <property type="match status" value="2"/>
</dbReference>
<comment type="caution">
    <text evidence="15">The sequence shown here is derived from an EMBL/GenBank/DDBJ whole genome shotgun (WGS) entry which is preliminary data.</text>
</comment>
<keyword evidence="16" id="KW-1185">Reference proteome</keyword>
<dbReference type="InterPro" id="IPR001736">
    <property type="entry name" value="PLipase_D/transphosphatidylase"/>
</dbReference>
<dbReference type="FunFam" id="3.30.870.10:FF:000014">
    <property type="entry name" value="Cardiolipin synthase"/>
    <property type="match status" value="1"/>
</dbReference>
<dbReference type="PANTHER" id="PTHR21248:SF7">
    <property type="entry name" value="MINOR CARDIOLIPIN SYNTHASE CLSB"/>
    <property type="match status" value="1"/>
</dbReference>
<dbReference type="InterPro" id="IPR025202">
    <property type="entry name" value="PLD-like_dom"/>
</dbReference>
<keyword evidence="11" id="KW-1208">Phospholipid metabolism</keyword>
<dbReference type="CDD" id="cd09110">
    <property type="entry name" value="PLDc_CLS_1"/>
    <property type="match status" value="1"/>
</dbReference>
<dbReference type="GO" id="GO:0005886">
    <property type="term" value="C:plasma membrane"/>
    <property type="evidence" value="ECO:0007669"/>
    <property type="project" value="UniProtKB-SubCell"/>
</dbReference>
<dbReference type="OrthoDB" id="9762009at2"/>
<dbReference type="RefSeq" id="WP_046523797.1">
    <property type="nucleotide sequence ID" value="NZ_LAYY01000010.1"/>
</dbReference>
<evidence type="ECO:0000256" key="2">
    <source>
        <dbReference type="ARBA" id="ARBA00022475"/>
    </source>
</evidence>
<feature type="transmembrane region" description="Helical" evidence="13">
    <location>
        <begin position="6"/>
        <end position="25"/>
    </location>
</feature>
<dbReference type="PROSITE" id="PS50035">
    <property type="entry name" value="PLD"/>
    <property type="match status" value="2"/>
</dbReference>
<keyword evidence="4" id="KW-0808">Transferase</keyword>
<organism evidence="15 16">
    <name type="scientific">Mesobacillus campisalis</name>
    <dbReference type="NCBI Taxonomy" id="1408103"/>
    <lineage>
        <taxon>Bacteria</taxon>
        <taxon>Bacillati</taxon>
        <taxon>Bacillota</taxon>
        <taxon>Bacilli</taxon>
        <taxon>Bacillales</taxon>
        <taxon>Bacillaceae</taxon>
        <taxon>Mesobacillus</taxon>
    </lineage>
</organism>
<comment type="subcellular location">
    <subcellularLocation>
        <location evidence="1">Cell membrane</location>
    </subcellularLocation>
</comment>
<keyword evidence="7 13" id="KW-1133">Transmembrane helix</keyword>
<dbReference type="Gene3D" id="3.30.870.10">
    <property type="entry name" value="Endonuclease Chain A"/>
    <property type="match status" value="2"/>
</dbReference>
<dbReference type="Pfam" id="PF13091">
    <property type="entry name" value="PLDc_2"/>
    <property type="match status" value="2"/>
</dbReference>
<evidence type="ECO:0000256" key="11">
    <source>
        <dbReference type="ARBA" id="ARBA00023264"/>
    </source>
</evidence>
<evidence type="ECO:0000256" key="5">
    <source>
        <dbReference type="ARBA" id="ARBA00022692"/>
    </source>
</evidence>
<feature type="domain" description="PLD phosphodiesterase" evidence="14">
    <location>
        <begin position="312"/>
        <end position="339"/>
    </location>
</feature>
<feature type="domain" description="PLD phosphodiesterase" evidence="14">
    <location>
        <begin position="140"/>
        <end position="167"/>
    </location>
</feature>
<gene>
    <name evidence="15" type="ORF">WQ57_10890</name>
</gene>
<dbReference type="GO" id="GO:0032049">
    <property type="term" value="P:cardiolipin biosynthetic process"/>
    <property type="evidence" value="ECO:0007669"/>
    <property type="project" value="UniProtKB-UniRule"/>
</dbReference>
<sequence length="399" mass="46489">MELAYWIVGAIAGLILLLALDFKIGRKLHLDQVNKKYFPIRNSNLDIFTHGPELFADYFDELRQAKHHIHILFYIVKNDTFSKEFLSILQTKAKEGVEVRLMVDWVGATLSRKAIRQLRESGAEFAFSRKPSLPFLFYSSQVRNHRKITIIDGKTGYTGGFNVGKEYIDLQKKLSPWRDYHLKVTGEGVQDLQTEFLLDWKMASRINLLQNKIYFPDLEKGRIRQQFVPSEGQMLEDILFNLIQKAEKSIFIGTPYFIPSRRIFNELLRCMEKGVKLKLLVPFKADHILVKEASYPYLRVMVKHGAEIHQYQKGFYHAKVMVIDDKICDIGTANFDQRSMFLNLELNCLIYDQAFISKVNSILRQDLLDSESINQHELNGFNPFRSMKERAARTVAYFL</sequence>
<evidence type="ECO:0000256" key="4">
    <source>
        <dbReference type="ARBA" id="ARBA00022679"/>
    </source>
</evidence>